<dbReference type="InterPro" id="IPR009049">
    <property type="entry name" value="Argininosuccinate_lyase"/>
</dbReference>
<dbReference type="GO" id="GO:0042450">
    <property type="term" value="P:L-arginine biosynthetic process via ornithine"/>
    <property type="evidence" value="ECO:0007669"/>
    <property type="project" value="UniProtKB-UniRule"/>
</dbReference>
<dbReference type="PATRIC" id="fig|742738.3.peg.593"/>
<evidence type="ECO:0000256" key="1">
    <source>
        <dbReference type="ARBA" id="ARBA00004941"/>
    </source>
</evidence>
<evidence type="ECO:0000259" key="7">
    <source>
        <dbReference type="Pfam" id="PF14698"/>
    </source>
</evidence>
<dbReference type="CDD" id="cd01359">
    <property type="entry name" value="Argininosuccinate_lyase"/>
    <property type="match status" value="1"/>
</dbReference>
<dbReference type="PRINTS" id="PR00149">
    <property type="entry name" value="FUMRATELYASE"/>
</dbReference>
<reference evidence="8 9" key="1">
    <citation type="submission" date="2011-08" db="EMBL/GenBank/DDBJ databases">
        <title>The Genome Sequence of Clostridium orbiscindens 1_3_50AFAA.</title>
        <authorList>
            <consortium name="The Broad Institute Genome Sequencing Platform"/>
            <person name="Earl A."/>
            <person name="Ward D."/>
            <person name="Feldgarden M."/>
            <person name="Gevers D."/>
            <person name="Daigneault M."/>
            <person name="Strauss J."/>
            <person name="Allen-Vercoe E."/>
            <person name="Young S.K."/>
            <person name="Zeng Q."/>
            <person name="Gargeya S."/>
            <person name="Fitzgerald M."/>
            <person name="Haas B."/>
            <person name="Abouelleil A."/>
            <person name="Alvarado L."/>
            <person name="Arachchi H.M."/>
            <person name="Berlin A."/>
            <person name="Brown A."/>
            <person name="Chapman S.B."/>
            <person name="Chen Z."/>
            <person name="Dunbar C."/>
            <person name="Freedman E."/>
            <person name="Gearin G."/>
            <person name="Gellesch M."/>
            <person name="Goldberg J."/>
            <person name="Griggs A."/>
            <person name="Gujja S."/>
            <person name="Heiman D."/>
            <person name="Howarth C."/>
            <person name="Larson L."/>
            <person name="Lui A."/>
            <person name="MacDonald P.J.P."/>
            <person name="Montmayeur A."/>
            <person name="Murphy C."/>
            <person name="Neiman D."/>
            <person name="Pearson M."/>
            <person name="Priest M."/>
            <person name="Roberts A."/>
            <person name="Saif S."/>
            <person name="Shea T."/>
            <person name="Shenoy N."/>
            <person name="Sisk P."/>
            <person name="Stolte C."/>
            <person name="Sykes S."/>
            <person name="Wortman J."/>
            <person name="Nusbaum C."/>
            <person name="Birren B."/>
        </authorList>
    </citation>
    <scope>NUCLEOTIDE SEQUENCE [LARGE SCALE GENOMIC DNA]</scope>
    <source>
        <strain evidence="8 9">1_3_50AFAA</strain>
    </source>
</reference>
<name>A0A096BDA8_FLAPL</name>
<dbReference type="SUPFAM" id="SSF48557">
    <property type="entry name" value="L-aspartase-like"/>
    <property type="match status" value="1"/>
</dbReference>
<dbReference type="Gene3D" id="1.20.200.10">
    <property type="entry name" value="Fumarase/aspartase (Central domain)"/>
    <property type="match status" value="1"/>
</dbReference>
<dbReference type="Proteomes" id="UP000029585">
    <property type="component" value="Unassembled WGS sequence"/>
</dbReference>
<organism evidence="8 9">
    <name type="scientific">Flavonifractor plautii 1_3_50AFAA</name>
    <dbReference type="NCBI Taxonomy" id="742738"/>
    <lineage>
        <taxon>Bacteria</taxon>
        <taxon>Bacillati</taxon>
        <taxon>Bacillota</taxon>
        <taxon>Clostridia</taxon>
        <taxon>Eubacteriales</taxon>
        <taxon>Oscillospiraceae</taxon>
        <taxon>Flavonifractor</taxon>
    </lineage>
</organism>
<evidence type="ECO:0000259" key="6">
    <source>
        <dbReference type="Pfam" id="PF00206"/>
    </source>
</evidence>
<dbReference type="Gene3D" id="1.10.40.30">
    <property type="entry name" value="Fumarase/aspartase (C-terminal domain)"/>
    <property type="match status" value="1"/>
</dbReference>
<feature type="domain" description="Fumarate lyase N-terminal" evidence="6">
    <location>
        <begin position="43"/>
        <end position="295"/>
    </location>
</feature>
<protein>
    <recommendedName>
        <fullName evidence="2 5">Argininosuccinate lyase</fullName>
        <ecNumber evidence="2 5">4.3.2.1</ecNumber>
    </recommendedName>
</protein>
<gene>
    <name evidence="8" type="ORF">HMPREF9460_00571</name>
</gene>
<dbReference type="Pfam" id="PF14698">
    <property type="entry name" value="ASL_C2"/>
    <property type="match status" value="1"/>
</dbReference>
<keyword evidence="9" id="KW-1185">Reference proteome</keyword>
<feature type="domain" description="Argininosuccinate lyase C-terminal" evidence="7">
    <location>
        <begin position="366"/>
        <end position="442"/>
    </location>
</feature>
<dbReference type="HOGENOM" id="CLU_027272_3_0_9"/>
<dbReference type="UniPathway" id="UPA00068">
    <property type="reaction ID" value="UER00114"/>
</dbReference>
<dbReference type="PANTHER" id="PTHR43814">
    <property type="entry name" value="ARGININOSUCCINATE LYASE"/>
    <property type="match status" value="1"/>
</dbReference>
<dbReference type="EC" id="4.3.2.1" evidence="2 5"/>
<keyword evidence="4 8" id="KW-0456">Lyase</keyword>
<keyword evidence="3" id="KW-0055">Arginine biosynthesis</keyword>
<dbReference type="InterPro" id="IPR000362">
    <property type="entry name" value="Fumarate_lyase_fam"/>
</dbReference>
<accession>A0A096BDA8</accession>
<dbReference type="PRINTS" id="PR00145">
    <property type="entry name" value="ARGSUCLYASE"/>
</dbReference>
<dbReference type="NCBIfam" id="TIGR00838">
    <property type="entry name" value="argH"/>
    <property type="match status" value="1"/>
</dbReference>
<evidence type="ECO:0000256" key="3">
    <source>
        <dbReference type="ARBA" id="ARBA00022571"/>
    </source>
</evidence>
<dbReference type="EMBL" id="ADLO01000021">
    <property type="protein sequence ID" value="KGF56996.1"/>
    <property type="molecule type" value="Genomic_DNA"/>
</dbReference>
<dbReference type="InterPro" id="IPR024083">
    <property type="entry name" value="Fumarase/histidase_N"/>
</dbReference>
<dbReference type="InterPro" id="IPR008948">
    <property type="entry name" value="L-Aspartase-like"/>
</dbReference>
<dbReference type="InterPro" id="IPR029419">
    <property type="entry name" value="Arg_succ_lyase_C"/>
</dbReference>
<evidence type="ECO:0000313" key="9">
    <source>
        <dbReference type="Proteomes" id="UP000029585"/>
    </source>
</evidence>
<evidence type="ECO:0000256" key="2">
    <source>
        <dbReference type="ARBA" id="ARBA00012338"/>
    </source>
</evidence>
<comment type="pathway">
    <text evidence="1">Amino-acid biosynthesis; L-arginine biosynthesis; L-arginine from L-ornithine and carbamoyl phosphate: step 3/3.</text>
</comment>
<dbReference type="RefSeq" id="WP_050001664.1">
    <property type="nucleotide sequence ID" value="NZ_KN174161.1"/>
</dbReference>
<proteinExistence type="predicted"/>
<dbReference type="AlphaFoldDB" id="A0A096BDA8"/>
<dbReference type="Pfam" id="PF00206">
    <property type="entry name" value="Lyase_1"/>
    <property type="match status" value="1"/>
</dbReference>
<dbReference type="GO" id="GO:0004056">
    <property type="term" value="F:argininosuccinate lyase activity"/>
    <property type="evidence" value="ECO:0007669"/>
    <property type="project" value="UniProtKB-UniRule"/>
</dbReference>
<evidence type="ECO:0000256" key="4">
    <source>
        <dbReference type="ARBA" id="ARBA00023239"/>
    </source>
</evidence>
<dbReference type="GO" id="GO:0005829">
    <property type="term" value="C:cytosol"/>
    <property type="evidence" value="ECO:0007669"/>
    <property type="project" value="TreeGrafter"/>
</dbReference>
<evidence type="ECO:0000313" key="8">
    <source>
        <dbReference type="EMBL" id="KGF56996.1"/>
    </source>
</evidence>
<sequence length="501" mass="56366">MTEAERSKYDGRDMVILNRHTEDTIQEDKLSFPMQMENHFAHVRMLWEQGILTRKEARAISAALRKLLAAGPDATGRRPGLTDLFSNLEEWLIEELGIEVGGKFHTGRSRNDMNLTIERMYTRKTLLDMCEAVSFLMDTLLRKAEEHKNTIIPGYTHHSQHAQPVTLGHFYLCAFENFARDLERLLAAYDHTNLSPMGGAAIATTGFPINRERVAELLGFDGLLLNSMNATSSLDFAYEAASAMCIFIQNVGRMAESLLLWNMGEVGISRLNLKYCSYSTIMPQKRNPVALETLRYSGEWSYGALSTMFNTMKAYTPGNGREPGFVVSLYYEIAQRVMDSAYLLEGIVRTLEVDRERALDMTRKGFSTMTELADELVRSQGLSFAAAKKLVGRLVLLAHEEHIPCEAIGRDLLHRAGLEALGVEVDMPEELLRAALDPVQNVERRSLIGGPSPARVAEMIQWGGGRLKELDSQWKARGDRLKRASSRLEELTDALIREEES</sequence>
<comment type="caution">
    <text evidence="8">The sequence shown here is derived from an EMBL/GenBank/DDBJ whole genome shotgun (WGS) entry which is preliminary data.</text>
</comment>
<dbReference type="InterPro" id="IPR022761">
    <property type="entry name" value="Fumarate_lyase_N"/>
</dbReference>
<dbReference type="PANTHER" id="PTHR43814:SF1">
    <property type="entry name" value="ARGININOSUCCINATE LYASE"/>
    <property type="match status" value="1"/>
</dbReference>
<keyword evidence="3" id="KW-0028">Amino-acid biosynthesis</keyword>
<dbReference type="eggNOG" id="COG0165">
    <property type="taxonomic scope" value="Bacteria"/>
</dbReference>
<evidence type="ECO:0000256" key="5">
    <source>
        <dbReference type="NCBIfam" id="TIGR00838"/>
    </source>
</evidence>
<dbReference type="Gene3D" id="1.10.275.10">
    <property type="entry name" value="Fumarase/aspartase (N-terminal domain)"/>
    <property type="match status" value="1"/>
</dbReference>